<dbReference type="InterPro" id="IPR029058">
    <property type="entry name" value="AB_hydrolase_fold"/>
</dbReference>
<reference evidence="5" key="1">
    <citation type="submission" date="2025-08" db="UniProtKB">
        <authorList>
            <consortium name="RefSeq"/>
        </authorList>
    </citation>
    <scope>IDENTIFICATION</scope>
    <source>
        <tissue evidence="5">Tentacle</tissue>
    </source>
</reference>
<dbReference type="PANTHER" id="PTHR48081">
    <property type="entry name" value="AB HYDROLASE SUPERFAMILY PROTEIN C4A8.06C"/>
    <property type="match status" value="1"/>
</dbReference>
<dbReference type="InterPro" id="IPR050300">
    <property type="entry name" value="GDXG_lipolytic_enzyme"/>
</dbReference>
<feature type="domain" description="BD-FAE-like" evidence="3">
    <location>
        <begin position="42"/>
        <end position="78"/>
    </location>
</feature>
<keyword evidence="2" id="KW-1133">Transmembrane helix</keyword>
<evidence type="ECO:0000256" key="1">
    <source>
        <dbReference type="ARBA" id="ARBA00022801"/>
    </source>
</evidence>
<protein>
    <submittedName>
        <fullName evidence="5">Uncharacterized protein LOC116290946</fullName>
    </submittedName>
</protein>
<dbReference type="RefSeq" id="XP_031553930.1">
    <property type="nucleotide sequence ID" value="XM_031698070.1"/>
</dbReference>
<sequence>MKMNYELEETDCIILQDLLYKDSHNTCARQDGKADILSKDKLDLFLPKDCNCETPVVVFIHGGGWMRGDRRAYRHYFSCYDTNLLVALALAYYDAYWNVGKAFARAGVACAVVSYRLSRLEFPWLIIELCFSLFMSLSVFLTPLFCFAVLAYCSSRIFGFNVTTLDLARTSYMPLFTVTVILVLSSFFILWFIICNAGEGYFITPLEKFLPLLMSLLVTSISMLIIDINVTSVATCFTLCLGLCLLHSFGTFQQTWRPVVTHPSHITDVACSVKWIKDYGSTTQKFNPNQIFLCGHSAGGHLVSLLALDHKYLMKFGLSVTDIKGVMSLSGVYNLHILSGGLLEYLFLRPAFGHNHDNWTAASPYHQLMRHKEITKETNCKPYSSCGCYHGDDISECFCTVNTINQEKTPFLILNAEKDPLLQQDAEEFVKLLKIKEYSCQHHVVKKTNHLSLVLSFGRIQEEWQAVEEHCLKFIKDIGSRIN</sequence>
<evidence type="ECO:0000259" key="3">
    <source>
        <dbReference type="Pfam" id="PF20434"/>
    </source>
</evidence>
<name>A0A6P8HMQ7_ACTTE</name>
<dbReference type="SUPFAM" id="SSF53474">
    <property type="entry name" value="alpha/beta-Hydrolases"/>
    <property type="match status" value="1"/>
</dbReference>
<feature type="transmembrane region" description="Helical" evidence="2">
    <location>
        <begin position="75"/>
        <end position="93"/>
    </location>
</feature>
<feature type="transmembrane region" description="Helical" evidence="2">
    <location>
        <begin position="172"/>
        <end position="197"/>
    </location>
</feature>
<gene>
    <name evidence="5" type="primary">LOC116290946</name>
</gene>
<dbReference type="GeneID" id="116290946"/>
<dbReference type="Pfam" id="PF20434">
    <property type="entry name" value="BD-FAE"/>
    <property type="match status" value="2"/>
</dbReference>
<dbReference type="InterPro" id="IPR049492">
    <property type="entry name" value="BD-FAE-like_dom"/>
</dbReference>
<dbReference type="OrthoDB" id="433474at2759"/>
<accession>A0A6P8HMQ7</accession>
<proteinExistence type="predicted"/>
<keyword evidence="2" id="KW-0472">Membrane</keyword>
<dbReference type="Gene3D" id="3.40.50.1820">
    <property type="entry name" value="alpha/beta hydrolase"/>
    <property type="match status" value="2"/>
</dbReference>
<feature type="transmembrane region" description="Helical" evidence="2">
    <location>
        <begin position="209"/>
        <end position="226"/>
    </location>
</feature>
<dbReference type="AlphaFoldDB" id="A0A6P8HMQ7"/>
<evidence type="ECO:0000313" key="5">
    <source>
        <dbReference type="RefSeq" id="XP_031553930.1"/>
    </source>
</evidence>
<dbReference type="GO" id="GO:0004061">
    <property type="term" value="F:arylformamidase activity"/>
    <property type="evidence" value="ECO:0007669"/>
    <property type="project" value="TreeGrafter"/>
</dbReference>
<keyword evidence="1" id="KW-0378">Hydrolase</keyword>
<feature type="transmembrane region" description="Helical" evidence="2">
    <location>
        <begin position="129"/>
        <end position="152"/>
    </location>
</feature>
<dbReference type="KEGG" id="aten:116290946"/>
<keyword evidence="2" id="KW-0812">Transmembrane</keyword>
<dbReference type="InParanoid" id="A0A6P8HMQ7"/>
<feature type="domain" description="BD-FAE-like" evidence="3">
    <location>
        <begin position="260"/>
        <end position="422"/>
    </location>
</feature>
<evidence type="ECO:0000313" key="4">
    <source>
        <dbReference type="Proteomes" id="UP000515163"/>
    </source>
</evidence>
<keyword evidence="4" id="KW-1185">Reference proteome</keyword>
<dbReference type="Proteomes" id="UP000515163">
    <property type="component" value="Unplaced"/>
</dbReference>
<organism evidence="4 5">
    <name type="scientific">Actinia tenebrosa</name>
    <name type="common">Australian red waratah sea anemone</name>
    <dbReference type="NCBI Taxonomy" id="6105"/>
    <lineage>
        <taxon>Eukaryota</taxon>
        <taxon>Metazoa</taxon>
        <taxon>Cnidaria</taxon>
        <taxon>Anthozoa</taxon>
        <taxon>Hexacorallia</taxon>
        <taxon>Actiniaria</taxon>
        <taxon>Actiniidae</taxon>
        <taxon>Actinia</taxon>
    </lineage>
</organism>
<feature type="transmembrane region" description="Helical" evidence="2">
    <location>
        <begin position="232"/>
        <end position="252"/>
    </location>
</feature>
<evidence type="ECO:0000256" key="2">
    <source>
        <dbReference type="SAM" id="Phobius"/>
    </source>
</evidence>
<dbReference type="PANTHER" id="PTHR48081:SF33">
    <property type="entry name" value="KYNURENINE FORMAMIDASE"/>
    <property type="match status" value="1"/>
</dbReference>